<accession>A0A1I8PVC7</accession>
<dbReference type="PANTHER" id="PTHR46088:SF1">
    <property type="entry name" value="TUBULIN--TYROSINE LIGASE-LIKE PROTEIN 12"/>
    <property type="match status" value="1"/>
</dbReference>
<dbReference type="Gene3D" id="3.30.470.20">
    <property type="entry name" value="ATP-grasp fold, B domain"/>
    <property type="match status" value="1"/>
</dbReference>
<dbReference type="PANTHER" id="PTHR46088">
    <property type="entry name" value="TUBULIN--TYROSINE LIGASE-LIKE PROTEIN 12"/>
    <property type="match status" value="1"/>
</dbReference>
<dbReference type="PROSITE" id="PS51221">
    <property type="entry name" value="TTL"/>
    <property type="match status" value="1"/>
</dbReference>
<dbReference type="STRING" id="35570.A0A1I8PVC7"/>
<evidence type="ECO:0000313" key="2">
    <source>
        <dbReference type="EnsemblMetazoa" id="SCAU011449-PA"/>
    </source>
</evidence>
<dbReference type="InterPro" id="IPR027749">
    <property type="entry name" value="TTLL12"/>
</dbReference>
<dbReference type="InterPro" id="IPR057954">
    <property type="entry name" value="SET_TTL12"/>
</dbReference>
<dbReference type="EnsemblMetazoa" id="SCAU011449-RA">
    <property type="protein sequence ID" value="SCAU011449-PA"/>
    <property type="gene ID" value="SCAU011449"/>
</dbReference>
<dbReference type="Proteomes" id="UP000095300">
    <property type="component" value="Unassembled WGS sequence"/>
</dbReference>
<keyword evidence="3" id="KW-1185">Reference proteome</keyword>
<organism evidence="2 3">
    <name type="scientific">Stomoxys calcitrans</name>
    <name type="common">Stable fly</name>
    <name type="synonym">Conops calcitrans</name>
    <dbReference type="NCBI Taxonomy" id="35570"/>
    <lineage>
        <taxon>Eukaryota</taxon>
        <taxon>Metazoa</taxon>
        <taxon>Ecdysozoa</taxon>
        <taxon>Arthropoda</taxon>
        <taxon>Hexapoda</taxon>
        <taxon>Insecta</taxon>
        <taxon>Pterygota</taxon>
        <taxon>Neoptera</taxon>
        <taxon>Endopterygota</taxon>
        <taxon>Diptera</taxon>
        <taxon>Brachycera</taxon>
        <taxon>Muscomorpha</taxon>
        <taxon>Muscoidea</taxon>
        <taxon>Muscidae</taxon>
        <taxon>Stomoxys</taxon>
    </lineage>
</organism>
<evidence type="ECO:0000313" key="3">
    <source>
        <dbReference type="Proteomes" id="UP000095300"/>
    </source>
</evidence>
<proteinExistence type="predicted"/>
<feature type="domain" description="Tubulin--tyrosine ligase-like protein 12 SET-like" evidence="1">
    <location>
        <begin position="76"/>
        <end position="236"/>
    </location>
</feature>
<name>A0A1I8PVC7_STOCA</name>
<gene>
    <name evidence="2" type="primary">106091872</name>
</gene>
<reference evidence="2" key="1">
    <citation type="submission" date="2020-05" db="UniProtKB">
        <authorList>
            <consortium name="EnsemblMetazoa"/>
        </authorList>
    </citation>
    <scope>IDENTIFICATION</scope>
    <source>
        <strain evidence="2">USDA</strain>
    </source>
</reference>
<dbReference type="KEGG" id="scac:106091872"/>
<dbReference type="VEuPathDB" id="VectorBase:SCAU011449"/>
<sequence>MDGINVFNQFLARHKPQLQASGVPQHFWQAIYTKITTETFDAGAVLQLMLIEYDQDDEEFANMTDDEKECRPVFALSVAAENGIRANDPNSIFLVDHAWTFRTNMARQQLEEYEHLLNRMCAITGIDLEDDQRVNKVLDKMWKYCQAYTLSSDQLSDEDRQPIWYVMDEVGSAVGHSDEPNFRLVPFLHLDTQITYSLLFPIRDCEQGDQVCRDYVEYVSKGAEERKALLLPWRFTDLTGESFVQSEPSAEYFSSGHIPETYPTEDLLCEPQIDRNDPLKVYAEYDIVRQHLTSPYFVLVDEPEEADVLWLTAHFKNFAELAQDTPNKYINQFPFEYVITIKDLLSITCRRGAIEHHNSETLETYPSWLPTTFNLKTELIQFASYYQNRAAKGLDNHWIVKPWNLARGLDTHISKNLTQIVRLPATGPKIAQKYIENPVLFYRETLSAKVKFDVRYVILLKNAKPLEAYIHRKFYLRFSNKPFSLDHFDDYEKHFTVMNYQDNAELHHVKCDDFLDMWQQQYPKHLWSDIEDSICSMLYELLECATQNIAAPCGIQACSQSKALYAADIMLSWEKSAPTIIQPKLLEVNWTPDCKRACDYYPDFYNDIFKLLFLNEANDEVFRLLQKHNN</sequence>
<dbReference type="Gene3D" id="1.10.220.160">
    <property type="match status" value="1"/>
</dbReference>
<dbReference type="Pfam" id="PF25556">
    <property type="entry name" value="SET_TTL"/>
    <property type="match status" value="1"/>
</dbReference>
<dbReference type="AlphaFoldDB" id="A0A1I8PVC7"/>
<dbReference type="OrthoDB" id="60477at2759"/>
<dbReference type="Gene3D" id="2.170.270.10">
    <property type="entry name" value="SET domain"/>
    <property type="match status" value="1"/>
</dbReference>
<dbReference type="GO" id="GO:0005737">
    <property type="term" value="C:cytoplasm"/>
    <property type="evidence" value="ECO:0007669"/>
    <property type="project" value="TreeGrafter"/>
</dbReference>
<dbReference type="InterPro" id="IPR004344">
    <property type="entry name" value="TTL/TTLL_fam"/>
</dbReference>
<dbReference type="InterPro" id="IPR046341">
    <property type="entry name" value="SET_dom_sf"/>
</dbReference>
<protein>
    <recommendedName>
        <fullName evidence="1">Tubulin--tyrosine ligase-like protein 12 SET-like domain-containing protein</fullName>
    </recommendedName>
</protein>
<dbReference type="Pfam" id="PF03133">
    <property type="entry name" value="TTL"/>
    <property type="match status" value="1"/>
</dbReference>
<evidence type="ECO:0000259" key="1">
    <source>
        <dbReference type="Pfam" id="PF25556"/>
    </source>
</evidence>